<gene>
    <name evidence="3" type="ordered locus">Desdi_3145</name>
</gene>
<evidence type="ECO:0000313" key="4">
    <source>
        <dbReference type="Proteomes" id="UP000010797"/>
    </source>
</evidence>
<dbReference type="STRING" id="871963.Desdi_3145"/>
<accession>L0FD36</accession>
<keyword evidence="1" id="KW-0723">Serine/threonine-protein kinase</keyword>
<dbReference type="GO" id="GO:0004674">
    <property type="term" value="F:protein serine/threonine kinase activity"/>
    <property type="evidence" value="ECO:0007669"/>
    <property type="project" value="UniProtKB-KW"/>
</dbReference>
<dbReference type="InterPro" id="IPR036890">
    <property type="entry name" value="HATPase_C_sf"/>
</dbReference>
<dbReference type="Pfam" id="PF13581">
    <property type="entry name" value="HATPase_c_2"/>
    <property type="match status" value="1"/>
</dbReference>
<dbReference type="KEGG" id="ddl:Desdi_3145"/>
<keyword evidence="3" id="KW-0808">Transferase</keyword>
<sequence>MRQKIIRETFCTEEEFCTYRDQLQHCLREALAKQDGKDTDSLENEVTLLEIALNEAVNNAFKYAEDRVSIPAVTLSMCLLHSQWLIIRVKDSGTGFKANQVMTKLACLCGEEEETWQWGESGRGLFIMAQVMDKVRYNAKGNCVMLMKTLLK</sequence>
<name>L0FD36_DESDL</name>
<dbReference type="PANTHER" id="PTHR35526:SF3">
    <property type="entry name" value="ANTI-SIGMA-F FACTOR RSBW"/>
    <property type="match status" value="1"/>
</dbReference>
<keyword evidence="3" id="KW-0418">Kinase</keyword>
<keyword evidence="4" id="KW-1185">Reference proteome</keyword>
<dbReference type="Gene3D" id="3.30.565.10">
    <property type="entry name" value="Histidine kinase-like ATPase, C-terminal domain"/>
    <property type="match status" value="1"/>
</dbReference>
<dbReference type="Proteomes" id="UP000010797">
    <property type="component" value="Chromosome"/>
</dbReference>
<evidence type="ECO:0000256" key="1">
    <source>
        <dbReference type="ARBA" id="ARBA00022527"/>
    </source>
</evidence>
<organism evidence="3 4">
    <name type="scientific">Desulfitobacterium dichloroeliminans (strain LMG P-21439 / DCA1)</name>
    <dbReference type="NCBI Taxonomy" id="871963"/>
    <lineage>
        <taxon>Bacteria</taxon>
        <taxon>Bacillati</taxon>
        <taxon>Bacillota</taxon>
        <taxon>Clostridia</taxon>
        <taxon>Eubacteriales</taxon>
        <taxon>Desulfitobacteriaceae</taxon>
        <taxon>Desulfitobacterium</taxon>
    </lineage>
</organism>
<dbReference type="RefSeq" id="WP_015263506.1">
    <property type="nucleotide sequence ID" value="NC_019903.1"/>
</dbReference>
<dbReference type="AlphaFoldDB" id="L0FD36"/>
<dbReference type="eggNOG" id="COG2172">
    <property type="taxonomic scope" value="Bacteria"/>
</dbReference>
<proteinExistence type="predicted"/>
<dbReference type="InterPro" id="IPR050267">
    <property type="entry name" value="Anti-sigma-factor_SerPK"/>
</dbReference>
<dbReference type="CDD" id="cd16936">
    <property type="entry name" value="HATPase_RsbW-like"/>
    <property type="match status" value="1"/>
</dbReference>
<dbReference type="SUPFAM" id="SSF55874">
    <property type="entry name" value="ATPase domain of HSP90 chaperone/DNA topoisomerase II/histidine kinase"/>
    <property type="match status" value="1"/>
</dbReference>
<dbReference type="PANTHER" id="PTHR35526">
    <property type="entry name" value="ANTI-SIGMA-F FACTOR RSBW-RELATED"/>
    <property type="match status" value="1"/>
</dbReference>
<evidence type="ECO:0000313" key="3">
    <source>
        <dbReference type="EMBL" id="AGA70546.1"/>
    </source>
</evidence>
<dbReference type="OrthoDB" id="2883129at2"/>
<dbReference type="InterPro" id="IPR003594">
    <property type="entry name" value="HATPase_dom"/>
</dbReference>
<protein>
    <submittedName>
        <fullName evidence="3">Anti-sigma regulatory factor (Ser/Thr protein kinase)</fullName>
    </submittedName>
</protein>
<evidence type="ECO:0000259" key="2">
    <source>
        <dbReference type="Pfam" id="PF13581"/>
    </source>
</evidence>
<dbReference type="HOGENOM" id="CLU_1803014_0_0_9"/>
<reference evidence="4" key="1">
    <citation type="submission" date="2012-02" db="EMBL/GenBank/DDBJ databases">
        <title>Complete sequence of Desulfitobacterium dichloroeliminans LMG P-21439.</title>
        <authorList>
            <person name="Lucas S."/>
            <person name="Han J."/>
            <person name="Lapidus A."/>
            <person name="Cheng J.-F."/>
            <person name="Goodwin L."/>
            <person name="Pitluck S."/>
            <person name="Peters L."/>
            <person name="Ovchinnikova G."/>
            <person name="Teshima H."/>
            <person name="Detter J.C."/>
            <person name="Han C."/>
            <person name="Tapia R."/>
            <person name="Land M."/>
            <person name="Hauser L."/>
            <person name="Kyrpides N."/>
            <person name="Ivanova N."/>
            <person name="Pagani I."/>
            <person name="Kruse T."/>
            <person name="de Vos W.M."/>
            <person name="Boon N."/>
            <person name="Smidt H."/>
            <person name="Woyke T."/>
        </authorList>
    </citation>
    <scope>NUCLEOTIDE SEQUENCE [LARGE SCALE GENOMIC DNA]</scope>
    <source>
        <strain evidence="4">LMG P-21439 / DCA1</strain>
    </source>
</reference>
<feature type="domain" description="Histidine kinase/HSP90-like ATPase" evidence="2">
    <location>
        <begin position="35"/>
        <end position="147"/>
    </location>
</feature>
<dbReference type="EMBL" id="CP003344">
    <property type="protein sequence ID" value="AGA70546.1"/>
    <property type="molecule type" value="Genomic_DNA"/>
</dbReference>